<feature type="transmembrane region" description="Helical" evidence="1">
    <location>
        <begin position="154"/>
        <end position="178"/>
    </location>
</feature>
<accession>A0A6G6WCP1</accession>
<feature type="transmembrane region" description="Helical" evidence="1">
    <location>
        <begin position="717"/>
        <end position="737"/>
    </location>
</feature>
<protein>
    <submittedName>
        <fullName evidence="2">Uncharacterized protein</fullName>
    </submittedName>
</protein>
<evidence type="ECO:0000313" key="3">
    <source>
        <dbReference type="Proteomes" id="UP000502996"/>
    </source>
</evidence>
<feature type="transmembrane region" description="Helical" evidence="1">
    <location>
        <begin position="382"/>
        <end position="400"/>
    </location>
</feature>
<dbReference type="Proteomes" id="UP000502996">
    <property type="component" value="Chromosome"/>
</dbReference>
<keyword evidence="1" id="KW-0472">Membrane</keyword>
<sequence>MATAVDARPSVPEDAAPSSRRLEALATLLSCVGLLVQVLGYYWGWQGDEATAIGLWYVGFVLIVVPFAWLLLAPARTGHQRLGSALAFGLVMYASWFLTDPVLSTRFDENLHVTTLVDLVEDAQFFQLNTMLPVSPHYPGLEFATAGVHWLTGLPLIACQVLVVLTARSVFILALFLLASRIGRSTQVGAATVLLYAGSAQFYFFNSQFSYQTVAIAMLMAALYLVVRGFDSEKERPWKELVAAQVCLGGLAITHHLTSWLMLVLLWVLAFFFWRGQEERRFRLTLITAEIGTVVVLAWTAVIAPLLISYLRPIFDVASSELLTVIDGSQPERQIGSSGGTPQPSWELAVMFGSILLWCLLLVPAAWQAWRKGSVGPTKARYVPLAIAVAYPALQLARFAPSAAEVADRASTFVTMAMALVVGAWLAPRLRRFGLLVVPALLLLVMGGTLLGSGPDWQRVPGPYLAGAEQRSIDSDTVAVAQWVGTYVPPGSRIAADSTFNRLLPNFAPVTTITQPAGYDSMTPLFIAHSVDQTVLRLVLQNDVDFIVVDTRMVGQTVRSGCFFEASCGYGPDAMTIKADQVTKFEDQDGFDLVVDGPVRVYDVRPLRGAHQTYVHNDPPGIPGSWTPYQVVAVSVLLLIGLVLRGRLLDPRRFRARDVWRPAVTLPAAMVLGVLGVLAGFNPLAGVIAAAVVLYALVSLTEQPAPLGRGRLTTWAWGVPTTLVVVAAVALAVWSAYHGLLDHTALPPPALGRDG</sequence>
<keyword evidence="3" id="KW-1185">Reference proteome</keyword>
<reference evidence="2 3" key="1">
    <citation type="submission" date="2020-02" db="EMBL/GenBank/DDBJ databases">
        <title>Full genome sequence of Nocardioides sp. R-3366.</title>
        <authorList>
            <person name="Im W.-T."/>
        </authorList>
    </citation>
    <scope>NUCLEOTIDE SEQUENCE [LARGE SCALE GENOMIC DNA]</scope>
    <source>
        <strain evidence="2 3">R-3366</strain>
    </source>
</reference>
<proteinExistence type="predicted"/>
<dbReference type="EMBL" id="CP049257">
    <property type="protein sequence ID" value="QIG43098.1"/>
    <property type="molecule type" value="Genomic_DNA"/>
</dbReference>
<feature type="transmembrane region" description="Helical" evidence="1">
    <location>
        <begin position="433"/>
        <end position="451"/>
    </location>
</feature>
<feature type="transmembrane region" description="Helical" evidence="1">
    <location>
        <begin position="242"/>
        <end position="274"/>
    </location>
</feature>
<feature type="transmembrane region" description="Helical" evidence="1">
    <location>
        <begin position="55"/>
        <end position="75"/>
    </location>
</feature>
<keyword evidence="1" id="KW-0812">Transmembrane</keyword>
<feature type="transmembrane region" description="Helical" evidence="1">
    <location>
        <begin position="626"/>
        <end position="644"/>
    </location>
</feature>
<dbReference type="AlphaFoldDB" id="A0A6G6WCP1"/>
<evidence type="ECO:0000313" key="2">
    <source>
        <dbReference type="EMBL" id="QIG43098.1"/>
    </source>
</evidence>
<organism evidence="2 3">
    <name type="scientific">Nocardioides anomalus</name>
    <dbReference type="NCBI Taxonomy" id="2712223"/>
    <lineage>
        <taxon>Bacteria</taxon>
        <taxon>Bacillati</taxon>
        <taxon>Actinomycetota</taxon>
        <taxon>Actinomycetes</taxon>
        <taxon>Propionibacteriales</taxon>
        <taxon>Nocardioidaceae</taxon>
        <taxon>Nocardioides</taxon>
    </lineage>
</organism>
<evidence type="ECO:0000256" key="1">
    <source>
        <dbReference type="SAM" id="Phobius"/>
    </source>
</evidence>
<name>A0A6G6WCP1_9ACTN</name>
<keyword evidence="1" id="KW-1133">Transmembrane helix</keyword>
<feature type="transmembrane region" description="Helical" evidence="1">
    <location>
        <begin position="664"/>
        <end position="697"/>
    </location>
</feature>
<dbReference type="KEGG" id="nano:G5V58_10300"/>
<dbReference type="RefSeq" id="WP_165231945.1">
    <property type="nucleotide sequence ID" value="NZ_CP049257.1"/>
</dbReference>
<feature type="transmembrane region" description="Helical" evidence="1">
    <location>
        <begin position="286"/>
        <end position="311"/>
    </location>
</feature>
<feature type="transmembrane region" description="Helical" evidence="1">
    <location>
        <begin position="82"/>
        <end position="99"/>
    </location>
</feature>
<feature type="transmembrane region" description="Helical" evidence="1">
    <location>
        <begin position="24"/>
        <end position="43"/>
    </location>
</feature>
<feature type="transmembrane region" description="Helical" evidence="1">
    <location>
        <begin position="348"/>
        <end position="370"/>
    </location>
</feature>
<feature type="transmembrane region" description="Helical" evidence="1">
    <location>
        <begin position="406"/>
        <end position="426"/>
    </location>
</feature>
<gene>
    <name evidence="2" type="ORF">G5V58_10300</name>
</gene>
<feature type="transmembrane region" description="Helical" evidence="1">
    <location>
        <begin position="209"/>
        <end position="230"/>
    </location>
</feature>